<protein>
    <submittedName>
        <fullName evidence="3">Uncharacterized protein</fullName>
    </submittedName>
</protein>
<name>A0A7J6NP96_PEROL</name>
<feature type="chain" id="PRO_5029670215" evidence="2">
    <location>
        <begin position="20"/>
        <end position="830"/>
    </location>
</feature>
<keyword evidence="2" id="KW-0732">Signal</keyword>
<feature type="region of interest" description="Disordered" evidence="1">
    <location>
        <begin position="463"/>
        <end position="502"/>
    </location>
</feature>
<dbReference type="OrthoDB" id="439939at2759"/>
<feature type="signal peptide" evidence="2">
    <location>
        <begin position="1"/>
        <end position="19"/>
    </location>
</feature>
<comment type="caution">
    <text evidence="3">The sequence shown here is derived from an EMBL/GenBank/DDBJ whole genome shotgun (WGS) entry which is preliminary data.</text>
</comment>
<feature type="region of interest" description="Disordered" evidence="1">
    <location>
        <begin position="246"/>
        <end position="274"/>
    </location>
</feature>
<feature type="compositionally biased region" description="Low complexity" evidence="1">
    <location>
        <begin position="463"/>
        <end position="479"/>
    </location>
</feature>
<feature type="compositionally biased region" description="Low complexity" evidence="1">
    <location>
        <begin position="633"/>
        <end position="649"/>
    </location>
</feature>
<organism evidence="3 4">
    <name type="scientific">Perkinsus olseni</name>
    <name type="common">Perkinsus atlanticus</name>
    <dbReference type="NCBI Taxonomy" id="32597"/>
    <lineage>
        <taxon>Eukaryota</taxon>
        <taxon>Sar</taxon>
        <taxon>Alveolata</taxon>
        <taxon>Perkinsozoa</taxon>
        <taxon>Perkinsea</taxon>
        <taxon>Perkinsida</taxon>
        <taxon>Perkinsidae</taxon>
        <taxon>Perkinsus</taxon>
    </lineage>
</organism>
<dbReference type="Proteomes" id="UP000541610">
    <property type="component" value="Unassembled WGS sequence"/>
</dbReference>
<evidence type="ECO:0000256" key="1">
    <source>
        <dbReference type="SAM" id="MobiDB-lite"/>
    </source>
</evidence>
<evidence type="ECO:0000313" key="3">
    <source>
        <dbReference type="EMBL" id="KAF4685390.1"/>
    </source>
</evidence>
<reference evidence="3 4" key="1">
    <citation type="submission" date="2020-04" db="EMBL/GenBank/DDBJ databases">
        <title>Perkinsus olseni comparative genomics.</title>
        <authorList>
            <person name="Bogema D.R."/>
        </authorList>
    </citation>
    <scope>NUCLEOTIDE SEQUENCE [LARGE SCALE GENOMIC DNA]</scope>
    <source>
        <strain evidence="3">00978-12</strain>
    </source>
</reference>
<evidence type="ECO:0000313" key="4">
    <source>
        <dbReference type="Proteomes" id="UP000541610"/>
    </source>
</evidence>
<accession>A0A7J6NP96</accession>
<feature type="compositionally biased region" description="Low complexity" evidence="1">
    <location>
        <begin position="246"/>
        <end position="260"/>
    </location>
</feature>
<feature type="region of interest" description="Disordered" evidence="1">
    <location>
        <begin position="217"/>
        <end position="236"/>
    </location>
</feature>
<evidence type="ECO:0000256" key="2">
    <source>
        <dbReference type="SAM" id="SignalP"/>
    </source>
</evidence>
<dbReference type="AlphaFoldDB" id="A0A7J6NP96"/>
<gene>
    <name evidence="3" type="ORF">FOZ60_006604</name>
</gene>
<feature type="region of interest" description="Disordered" evidence="1">
    <location>
        <begin position="633"/>
        <end position="673"/>
    </location>
</feature>
<feature type="region of interest" description="Disordered" evidence="1">
    <location>
        <begin position="746"/>
        <end position="791"/>
    </location>
</feature>
<sequence>MLHSAVILIYISWFSRGSGELRRAQVATSTTAPTSSATPENQQVCDYYCQYLNGPSSYCKYWQFPRVCQGGDQPCSVGDCDVPDGATIPPLPTPSAAGAEVCDRYCMLLNGPFSYCKWWQSPPVCLYGDQPCGDVNTCEAPIVGPTTFDLDGDQHGGPSAACDSYCQELNGEESYCKHWQNPAVCHSGDQPCGPAVCDPISTTATTPITTSVGSTTFTSTSSTGSAATTAAQSSTPTTVIVSTSSASVSAGPSTSSTTGSLVFGGDSDATTSESTECDSYCKSLNGDDSYCKSWLSPAVCQGGDQPCGSSQCAFTSTEPAFGGDADATTAPPSEDTAACDHYCRLLNGELSFCKYWQIPAVCQIGDQPCGDVDICRAPIVGTTTIDLDGDQHSDPSPACDAYCQGLNGVDSYCKYWQNPAVCLSGDQPCGPSVCDPSTTTSSVTSTSSSSTVSSEATTVVTTTLGTTTSTTATTPSPTVGGDSDTTTTEGPIFGGDADTTTSPSDDQACDQYCKLLNGPVSYCKSWQTPAVCHSGDQPCGDAEICRAPIVGTTTIDLDGDQHADPSPACDAYCQGLNGVDSYCKYWQNPAVCLSGDQPCGPSVCDPSTTTSSVTSTSSSSTVSSEATTVVTTTLGTTTSTTATTPSPTVGGDSDTTTTEGPIFGGDADTTTSPSDDQACDQYCKLLNGPFGDQPCGDVDVCRAPIIGTTTIDLDGDQHADPSRLNPAVCLSGDQPCSPSVCDPITSTASSTSAPTPTSTVTPLPTTASSSASTSLTTSTPVFGGDSDSTTATSGCDSYCKSMNDESSYCKFWLNPPVCQGGDQPCGPSVC</sequence>
<proteinExistence type="predicted"/>
<feature type="compositionally biased region" description="Low complexity" evidence="1">
    <location>
        <begin position="746"/>
        <end position="781"/>
    </location>
</feature>
<dbReference type="EMBL" id="JABANP010000265">
    <property type="protein sequence ID" value="KAF4685390.1"/>
    <property type="molecule type" value="Genomic_DNA"/>
</dbReference>